<dbReference type="PANTHER" id="PTHR43434">
    <property type="entry name" value="PHOSPHOGLYCOLATE PHOSPHATASE"/>
    <property type="match status" value="1"/>
</dbReference>
<dbReference type="OrthoDB" id="9792518at2"/>
<accession>A0A366MRE3</accession>
<evidence type="ECO:0000313" key="6">
    <source>
        <dbReference type="Proteomes" id="UP000252669"/>
    </source>
</evidence>
<organism evidence="5 6">
    <name type="scientific">Aliarcobacter vitoriensis</name>
    <dbReference type="NCBI Taxonomy" id="2011099"/>
    <lineage>
        <taxon>Bacteria</taxon>
        <taxon>Pseudomonadati</taxon>
        <taxon>Campylobacterota</taxon>
        <taxon>Epsilonproteobacteria</taxon>
        <taxon>Campylobacterales</taxon>
        <taxon>Arcobacteraceae</taxon>
        <taxon>Aliarcobacter</taxon>
    </lineage>
</organism>
<dbReference type="EC" id="3.1.3.18" evidence="4"/>
<dbReference type="SFLD" id="SFLDG01129">
    <property type="entry name" value="C1.5:_HAD__Beta-PGM__Phosphata"/>
    <property type="match status" value="1"/>
</dbReference>
<dbReference type="EMBL" id="PDKB01000025">
    <property type="protein sequence ID" value="RBQ28059.1"/>
    <property type="molecule type" value="Genomic_DNA"/>
</dbReference>
<reference evidence="5 6" key="1">
    <citation type="submission" date="2017-10" db="EMBL/GenBank/DDBJ databases">
        <title>Genomics of the genus Arcobacter.</title>
        <authorList>
            <person name="Perez-Cataluna A."/>
            <person name="Figueras M.J."/>
        </authorList>
    </citation>
    <scope>NUCLEOTIDE SEQUENCE [LARGE SCALE GENOMIC DNA]</scope>
    <source>
        <strain evidence="5 6">CECT 9230</strain>
    </source>
</reference>
<evidence type="ECO:0000256" key="3">
    <source>
        <dbReference type="ARBA" id="ARBA00006171"/>
    </source>
</evidence>
<protein>
    <recommendedName>
        <fullName evidence="4">phosphoglycolate phosphatase</fullName>
        <ecNumber evidence="4">3.1.3.18</ecNumber>
    </recommendedName>
</protein>
<dbReference type="RefSeq" id="WP_113895320.1">
    <property type="nucleotide sequence ID" value="NZ_JANJGA010000023.1"/>
</dbReference>
<evidence type="ECO:0000256" key="2">
    <source>
        <dbReference type="ARBA" id="ARBA00004818"/>
    </source>
</evidence>
<dbReference type="SUPFAM" id="SSF56784">
    <property type="entry name" value="HAD-like"/>
    <property type="match status" value="1"/>
</dbReference>
<dbReference type="InterPro" id="IPR041492">
    <property type="entry name" value="HAD_2"/>
</dbReference>
<dbReference type="Gene3D" id="1.10.150.240">
    <property type="entry name" value="Putative phosphatase, domain 2"/>
    <property type="match status" value="1"/>
</dbReference>
<evidence type="ECO:0000313" key="5">
    <source>
        <dbReference type="EMBL" id="RBQ28059.1"/>
    </source>
</evidence>
<dbReference type="Gene3D" id="3.40.50.1000">
    <property type="entry name" value="HAD superfamily/HAD-like"/>
    <property type="match status" value="1"/>
</dbReference>
<comment type="catalytic activity">
    <reaction evidence="1">
        <text>2-phosphoglycolate + H2O = glycolate + phosphate</text>
        <dbReference type="Rhea" id="RHEA:14369"/>
        <dbReference type="ChEBI" id="CHEBI:15377"/>
        <dbReference type="ChEBI" id="CHEBI:29805"/>
        <dbReference type="ChEBI" id="CHEBI:43474"/>
        <dbReference type="ChEBI" id="CHEBI:58033"/>
        <dbReference type="EC" id="3.1.3.18"/>
    </reaction>
</comment>
<dbReference type="SFLD" id="SFLDS00003">
    <property type="entry name" value="Haloacid_Dehalogenase"/>
    <property type="match status" value="1"/>
</dbReference>
<dbReference type="InterPro" id="IPR023214">
    <property type="entry name" value="HAD_sf"/>
</dbReference>
<dbReference type="SFLD" id="SFLDG01135">
    <property type="entry name" value="C1.5.6:_HAD__Beta-PGM__Phospha"/>
    <property type="match status" value="1"/>
</dbReference>
<dbReference type="GO" id="GO:0008967">
    <property type="term" value="F:phosphoglycolate phosphatase activity"/>
    <property type="evidence" value="ECO:0007669"/>
    <property type="project" value="UniProtKB-EC"/>
</dbReference>
<dbReference type="NCBIfam" id="TIGR01549">
    <property type="entry name" value="HAD-SF-IA-v1"/>
    <property type="match status" value="1"/>
</dbReference>
<comment type="similarity">
    <text evidence="3">Belongs to the HAD-like hydrolase superfamily. CbbY/CbbZ/Gph/YieH family.</text>
</comment>
<dbReference type="InterPro" id="IPR036412">
    <property type="entry name" value="HAD-like_sf"/>
</dbReference>
<dbReference type="Proteomes" id="UP000252669">
    <property type="component" value="Unassembled WGS sequence"/>
</dbReference>
<comment type="caution">
    <text evidence="5">The sequence shown here is derived from an EMBL/GenBank/DDBJ whole genome shotgun (WGS) entry which is preliminary data.</text>
</comment>
<keyword evidence="5" id="KW-0378">Hydrolase</keyword>
<comment type="pathway">
    <text evidence="2">Organic acid metabolism; glycolate biosynthesis; glycolate from 2-phosphoglycolate: step 1/1.</text>
</comment>
<proteinExistence type="inferred from homology"/>
<dbReference type="InterPro" id="IPR050155">
    <property type="entry name" value="HAD-like_hydrolase_sf"/>
</dbReference>
<keyword evidence="6" id="KW-1185">Reference proteome</keyword>
<name>A0A366MRE3_9BACT</name>
<dbReference type="InterPro" id="IPR023198">
    <property type="entry name" value="PGP-like_dom2"/>
</dbReference>
<evidence type="ECO:0000256" key="4">
    <source>
        <dbReference type="ARBA" id="ARBA00013078"/>
    </source>
</evidence>
<dbReference type="AlphaFoldDB" id="A0A366MRE3"/>
<dbReference type="GO" id="GO:0006281">
    <property type="term" value="P:DNA repair"/>
    <property type="evidence" value="ECO:0007669"/>
    <property type="project" value="TreeGrafter"/>
</dbReference>
<dbReference type="GO" id="GO:0005829">
    <property type="term" value="C:cytosol"/>
    <property type="evidence" value="ECO:0007669"/>
    <property type="project" value="TreeGrafter"/>
</dbReference>
<evidence type="ECO:0000256" key="1">
    <source>
        <dbReference type="ARBA" id="ARBA00000830"/>
    </source>
</evidence>
<dbReference type="PANTHER" id="PTHR43434:SF1">
    <property type="entry name" value="PHOSPHOGLYCOLATE PHOSPHATASE"/>
    <property type="match status" value="1"/>
</dbReference>
<dbReference type="InterPro" id="IPR006439">
    <property type="entry name" value="HAD-SF_hydro_IA"/>
</dbReference>
<gene>
    <name evidence="5" type="ORF">CRU91_11255</name>
</gene>
<dbReference type="Pfam" id="PF13419">
    <property type="entry name" value="HAD_2"/>
    <property type="match status" value="1"/>
</dbReference>
<sequence>MKTVDNKKTIIFDLDGTLLDSIEDIAISMNKVLESLNLQTHSIEDYKYFVGGGVDVLVENALGNQTNQIKDEVIKRFKVEYDGKMHSKTLPYEGIYELLDELKKLDCNLAVLSNKPHEFTVTYVNHFFKDYGFKEIHGQKQSLPKKPNPKAAIDIAQALNTPCENIFFVGDTKVDMQTAKNAGMIAIGVLWGFRDEQELSEFGADFIVKTPLEIVDIISNK</sequence>